<evidence type="ECO:0000313" key="3">
    <source>
        <dbReference type="Proteomes" id="UP000250266"/>
    </source>
</evidence>
<dbReference type="AlphaFoldDB" id="A0A8E2E6G5"/>
<dbReference type="PANTHER" id="PTHR31904:SF1">
    <property type="entry name" value="BYPASS OF STOP CODON PROTEIN 5-RELATED"/>
    <property type="match status" value="1"/>
</dbReference>
<protein>
    <submittedName>
        <fullName evidence="2">Arrestin</fullName>
    </submittedName>
</protein>
<sequence length="507" mass="55614">MHSIGNQIGSKVRNLAQMGRPAVEIELRDPHGAHGSYVTSYSTMDRLEGTVSITADRDTRFEDIEIAFIGVSKTYVDRLTSTPSLSGRTEATHRFLKLTQPIDQSSLPQPRIAVAGKTYKFPFTFVIPRHLLPRACVHKTASDHVRETHLQLPPSLGDPELAGHGGTLLDDLAPEMSRITYGVKVRITQLRDTDGLTVILQDKMKKVRVKPAFEEQPPVNVDAKDETYRLRQEKTIRKGMFKGKMGSLVMECMQPKALCIPGARSSSSGPITTMAKVQLRFDPSDDSSLPPRLGSLVTKMKVATYFSSSPRHNFPNRNTMTYDLTQGYYSEMVPLSTLCVGSAQWEKHSSEASPALARRDSGISDCSSTTSSATPYASKTYSGKTFYTANIIVPITLPSTKNFVPTFHSCLISRVYLLSLNLSVHAPGVGDPSLQLRVPVQISAKGSESGEANFLASRIESLALEDADAMWQPRSVAPPRQEFARAEAPRGGDAPPEYAFFAPGPLR</sequence>
<dbReference type="EMBL" id="KV745069">
    <property type="protein sequence ID" value="OCK78286.1"/>
    <property type="molecule type" value="Genomic_DNA"/>
</dbReference>
<evidence type="ECO:0000256" key="1">
    <source>
        <dbReference type="SAM" id="MobiDB-lite"/>
    </source>
</evidence>
<reference evidence="2 3" key="1">
    <citation type="journal article" date="2016" name="Nat. Commun.">
        <title>Ectomycorrhizal ecology is imprinted in the genome of the dominant symbiotic fungus Cenococcum geophilum.</title>
        <authorList>
            <consortium name="DOE Joint Genome Institute"/>
            <person name="Peter M."/>
            <person name="Kohler A."/>
            <person name="Ohm R.A."/>
            <person name="Kuo A."/>
            <person name="Krutzmann J."/>
            <person name="Morin E."/>
            <person name="Arend M."/>
            <person name="Barry K.W."/>
            <person name="Binder M."/>
            <person name="Choi C."/>
            <person name="Clum A."/>
            <person name="Copeland A."/>
            <person name="Grisel N."/>
            <person name="Haridas S."/>
            <person name="Kipfer T."/>
            <person name="LaButti K."/>
            <person name="Lindquist E."/>
            <person name="Lipzen A."/>
            <person name="Maire R."/>
            <person name="Meier B."/>
            <person name="Mihaltcheva S."/>
            <person name="Molinier V."/>
            <person name="Murat C."/>
            <person name="Poggeler S."/>
            <person name="Quandt C.A."/>
            <person name="Sperisen C."/>
            <person name="Tritt A."/>
            <person name="Tisserant E."/>
            <person name="Crous P.W."/>
            <person name="Henrissat B."/>
            <person name="Nehls U."/>
            <person name="Egli S."/>
            <person name="Spatafora J.W."/>
            <person name="Grigoriev I.V."/>
            <person name="Martin F.M."/>
        </authorList>
    </citation>
    <scope>NUCLEOTIDE SEQUENCE [LARGE SCALE GENOMIC DNA]</scope>
    <source>
        <strain evidence="2 3">CBS 459.81</strain>
    </source>
</reference>
<dbReference type="OrthoDB" id="2283785at2759"/>
<dbReference type="PANTHER" id="PTHR31904">
    <property type="entry name" value="BYPASS OF STOP CODON PROTEIN 5-RELATED"/>
    <property type="match status" value="1"/>
</dbReference>
<gene>
    <name evidence="2" type="ORF">K432DRAFT_302292</name>
</gene>
<proteinExistence type="predicted"/>
<dbReference type="InterPro" id="IPR039634">
    <property type="entry name" value="Bul1-like"/>
</dbReference>
<dbReference type="InterPro" id="IPR014752">
    <property type="entry name" value="Arrestin-like_C"/>
</dbReference>
<organism evidence="2 3">
    <name type="scientific">Lepidopterella palustris CBS 459.81</name>
    <dbReference type="NCBI Taxonomy" id="1314670"/>
    <lineage>
        <taxon>Eukaryota</taxon>
        <taxon>Fungi</taxon>
        <taxon>Dikarya</taxon>
        <taxon>Ascomycota</taxon>
        <taxon>Pezizomycotina</taxon>
        <taxon>Dothideomycetes</taxon>
        <taxon>Pleosporomycetidae</taxon>
        <taxon>Mytilinidiales</taxon>
        <taxon>Argynnaceae</taxon>
        <taxon>Lepidopterella</taxon>
    </lineage>
</organism>
<evidence type="ECO:0000313" key="2">
    <source>
        <dbReference type="EMBL" id="OCK78286.1"/>
    </source>
</evidence>
<dbReference type="Gene3D" id="2.60.40.640">
    <property type="match status" value="1"/>
</dbReference>
<name>A0A8E2E6G5_9PEZI</name>
<keyword evidence="3" id="KW-1185">Reference proteome</keyword>
<accession>A0A8E2E6G5</accession>
<dbReference type="Proteomes" id="UP000250266">
    <property type="component" value="Unassembled WGS sequence"/>
</dbReference>
<feature type="region of interest" description="Disordered" evidence="1">
    <location>
        <begin position="475"/>
        <end position="497"/>
    </location>
</feature>